<dbReference type="InterPro" id="IPR001463">
    <property type="entry name" value="Na/Ala_symport"/>
</dbReference>
<proteinExistence type="inferred from homology"/>
<dbReference type="Pfam" id="PF01235">
    <property type="entry name" value="Na_Ala_symp"/>
    <property type="match status" value="1"/>
</dbReference>
<evidence type="ECO:0000256" key="1">
    <source>
        <dbReference type="ARBA" id="ARBA00004651"/>
    </source>
</evidence>
<evidence type="ECO:0000313" key="9">
    <source>
        <dbReference type="EMBL" id="RGB88223.1"/>
    </source>
</evidence>
<name>A0A3E2TZU7_9FIRM</name>
<reference evidence="9 10" key="1">
    <citation type="submission" date="2018-08" db="EMBL/GenBank/DDBJ databases">
        <title>A genome reference for cultivated species of the human gut microbiota.</title>
        <authorList>
            <person name="Zou Y."/>
            <person name="Xue W."/>
            <person name="Luo G."/>
        </authorList>
    </citation>
    <scope>NUCLEOTIDE SEQUENCE [LARGE SCALE GENOMIC DNA]</scope>
    <source>
        <strain evidence="9 10">AF32-8AC</strain>
    </source>
</reference>
<comment type="subcellular location">
    <subcellularLocation>
        <location evidence="1 8">Cell membrane</location>
        <topology evidence="1 8">Multi-pass membrane protein</topology>
    </subcellularLocation>
</comment>
<dbReference type="Gene3D" id="1.20.1740.10">
    <property type="entry name" value="Amino acid/polyamine transporter I"/>
    <property type="match status" value="1"/>
</dbReference>
<evidence type="ECO:0000256" key="3">
    <source>
        <dbReference type="ARBA" id="ARBA00022448"/>
    </source>
</evidence>
<evidence type="ECO:0000256" key="7">
    <source>
        <dbReference type="ARBA" id="ARBA00023136"/>
    </source>
</evidence>
<feature type="transmembrane region" description="Helical" evidence="8">
    <location>
        <begin position="243"/>
        <end position="269"/>
    </location>
</feature>
<dbReference type="Proteomes" id="UP000260991">
    <property type="component" value="Unassembled WGS sequence"/>
</dbReference>
<feature type="transmembrane region" description="Helical" evidence="8">
    <location>
        <begin position="310"/>
        <end position="331"/>
    </location>
</feature>
<dbReference type="EMBL" id="QVER01000017">
    <property type="protein sequence ID" value="RGB88223.1"/>
    <property type="molecule type" value="Genomic_DNA"/>
</dbReference>
<keyword evidence="5 8" id="KW-0812">Transmembrane</keyword>
<evidence type="ECO:0000313" key="10">
    <source>
        <dbReference type="Proteomes" id="UP000260991"/>
    </source>
</evidence>
<keyword evidence="6 8" id="KW-1133">Transmembrane helix</keyword>
<feature type="transmembrane region" description="Helical" evidence="8">
    <location>
        <begin position="14"/>
        <end position="33"/>
    </location>
</feature>
<sequence>METIIKINDFVNGIVWGVPIMLLILGTGVYYTVRLGFIQFRHPVWLVKQTIVKAFQKKDEGPTAPGELTSFQAAMTSVSAIVGSGNIAGAATAIVMGGPGALIWMILAAFVGMATKFAEIALGIKYRKVHEDGTVSGGAMYYLSEGLHQKWLGILFSILVIPFAFVISGVVDTNTIALTLNERYSVPTLVTGIVLAVVVGIIVFGGIGRIGHVCEVVAPFMGGAYILAGLLIIIVHITEVPHAIAEILIAAFNPRAATGGIVGSIFVCMRYGIARGIYSNEAGLGTAAMVHCGAKVNDPIEQAVWGPVEVFLDTVFICSVTGIAIVLSGLWNSGLDGAVLTMRAFDQLLPGGIGGFICLASVVLFGFSCLISYYTYAERAGEYIFGQKIKPIIKALWVVIILIGSQSTLGFAWDLADTFNGLMIIPNLIGIILLSNEAVKMKNDYFKRNNVEKIKK</sequence>
<accession>A0A3E2TZU7</accession>
<protein>
    <submittedName>
        <fullName evidence="9">Sodium:alanine symporter family protein</fullName>
    </submittedName>
</protein>
<dbReference type="AlphaFoldDB" id="A0A3E2TZU7"/>
<dbReference type="GO" id="GO:0005283">
    <property type="term" value="F:amino acid:sodium symporter activity"/>
    <property type="evidence" value="ECO:0007669"/>
    <property type="project" value="InterPro"/>
</dbReference>
<dbReference type="PRINTS" id="PR00175">
    <property type="entry name" value="NAALASMPORT"/>
</dbReference>
<keyword evidence="3 8" id="KW-0813">Transport</keyword>
<keyword evidence="4 8" id="KW-1003">Cell membrane</keyword>
<feature type="transmembrane region" description="Helical" evidence="8">
    <location>
        <begin position="351"/>
        <end position="374"/>
    </location>
</feature>
<evidence type="ECO:0000256" key="8">
    <source>
        <dbReference type="RuleBase" id="RU363064"/>
    </source>
</evidence>
<dbReference type="PANTHER" id="PTHR30330:SF3">
    <property type="entry name" value="TRANSCRIPTIONAL REGULATOR, LRP FAMILY"/>
    <property type="match status" value="1"/>
</dbReference>
<keyword evidence="8" id="KW-0769">Symport</keyword>
<evidence type="ECO:0000256" key="6">
    <source>
        <dbReference type="ARBA" id="ARBA00022989"/>
    </source>
</evidence>
<dbReference type="RefSeq" id="WP_158403699.1">
    <property type="nucleotide sequence ID" value="NZ_QVER01000017.1"/>
</dbReference>
<dbReference type="PANTHER" id="PTHR30330">
    <property type="entry name" value="AGSS FAMILY TRANSPORTER, SODIUM-ALANINE"/>
    <property type="match status" value="1"/>
</dbReference>
<organism evidence="9 10">
    <name type="scientific">Faecalibacterium prausnitzii</name>
    <dbReference type="NCBI Taxonomy" id="853"/>
    <lineage>
        <taxon>Bacteria</taxon>
        <taxon>Bacillati</taxon>
        <taxon>Bacillota</taxon>
        <taxon>Clostridia</taxon>
        <taxon>Eubacteriales</taxon>
        <taxon>Oscillospiraceae</taxon>
        <taxon>Faecalibacterium</taxon>
    </lineage>
</organism>
<evidence type="ECO:0000256" key="2">
    <source>
        <dbReference type="ARBA" id="ARBA00009261"/>
    </source>
</evidence>
<evidence type="ECO:0000256" key="4">
    <source>
        <dbReference type="ARBA" id="ARBA00022475"/>
    </source>
</evidence>
<evidence type="ECO:0000256" key="5">
    <source>
        <dbReference type="ARBA" id="ARBA00022692"/>
    </source>
</evidence>
<feature type="transmembrane region" description="Helical" evidence="8">
    <location>
        <begin position="151"/>
        <end position="171"/>
    </location>
</feature>
<comment type="similarity">
    <text evidence="2 8">Belongs to the alanine or glycine:cation symporter (AGCS) (TC 2.A.25) family.</text>
</comment>
<gene>
    <name evidence="9" type="ORF">DWZ46_12255</name>
</gene>
<feature type="transmembrane region" description="Helical" evidence="8">
    <location>
        <begin position="216"/>
        <end position="237"/>
    </location>
</feature>
<feature type="transmembrane region" description="Helical" evidence="8">
    <location>
        <begin position="395"/>
        <end position="413"/>
    </location>
</feature>
<comment type="caution">
    <text evidence="9">The sequence shown here is derived from an EMBL/GenBank/DDBJ whole genome shotgun (WGS) entry which is preliminary data.</text>
</comment>
<feature type="transmembrane region" description="Helical" evidence="8">
    <location>
        <begin position="419"/>
        <end position="439"/>
    </location>
</feature>
<feature type="transmembrane region" description="Helical" evidence="8">
    <location>
        <begin position="183"/>
        <end position="204"/>
    </location>
</feature>
<dbReference type="GO" id="GO:0005886">
    <property type="term" value="C:plasma membrane"/>
    <property type="evidence" value="ECO:0007669"/>
    <property type="project" value="UniProtKB-SubCell"/>
</dbReference>
<dbReference type="NCBIfam" id="TIGR00835">
    <property type="entry name" value="agcS"/>
    <property type="match status" value="1"/>
</dbReference>
<keyword evidence="7 8" id="KW-0472">Membrane</keyword>